<keyword evidence="10" id="KW-0648">Protein biosynthesis</keyword>
<feature type="compositionally biased region" description="Basic and acidic residues" evidence="16">
    <location>
        <begin position="127"/>
        <end position="199"/>
    </location>
</feature>
<dbReference type="InterPro" id="IPR033708">
    <property type="entry name" value="Anticodon_Ile_BEm"/>
</dbReference>
<evidence type="ECO:0000313" key="18">
    <source>
        <dbReference type="EMBL" id="CAD7240470.1"/>
    </source>
</evidence>
<dbReference type="Pfam" id="PF13671">
    <property type="entry name" value="AAA_33"/>
    <property type="match status" value="1"/>
</dbReference>
<dbReference type="SMART" id="SM00449">
    <property type="entry name" value="SPRY"/>
    <property type="match status" value="1"/>
</dbReference>
<dbReference type="InterPro" id="IPR043136">
    <property type="entry name" value="B30.2/SPRY_sf"/>
</dbReference>
<dbReference type="InterPro" id="IPR001870">
    <property type="entry name" value="B30.2/SPRY"/>
</dbReference>
<dbReference type="GO" id="GO:0004822">
    <property type="term" value="F:isoleucine-tRNA ligase activity"/>
    <property type="evidence" value="ECO:0007669"/>
    <property type="project" value="TreeGrafter"/>
</dbReference>
<dbReference type="OrthoDB" id="445357at2759"/>
<dbReference type="SUPFAM" id="SSF52374">
    <property type="entry name" value="Nucleotidylyl transferase"/>
    <property type="match status" value="1"/>
</dbReference>
<comment type="subcellular location">
    <subcellularLocation>
        <location evidence="1">Nucleus</location>
    </subcellularLocation>
</comment>
<dbReference type="InterPro" id="IPR014729">
    <property type="entry name" value="Rossmann-like_a/b/a_fold"/>
</dbReference>
<organism evidence="18">
    <name type="scientific">Darwinula stevensoni</name>
    <dbReference type="NCBI Taxonomy" id="69355"/>
    <lineage>
        <taxon>Eukaryota</taxon>
        <taxon>Metazoa</taxon>
        <taxon>Ecdysozoa</taxon>
        <taxon>Arthropoda</taxon>
        <taxon>Crustacea</taxon>
        <taxon>Oligostraca</taxon>
        <taxon>Ostracoda</taxon>
        <taxon>Podocopa</taxon>
        <taxon>Podocopida</taxon>
        <taxon>Darwinulocopina</taxon>
        <taxon>Darwinuloidea</taxon>
        <taxon>Darwinulidae</taxon>
        <taxon>Darwinula</taxon>
    </lineage>
</organism>
<evidence type="ECO:0000256" key="7">
    <source>
        <dbReference type="ARBA" id="ARBA00022741"/>
    </source>
</evidence>
<name>A0A7R8ZXW3_9CRUS</name>
<keyword evidence="8" id="KW-0378">Hydrolase</keyword>
<dbReference type="GO" id="GO:0000290">
    <property type="term" value="P:deadenylation-dependent decapping of nuclear-transcribed mRNA"/>
    <property type="evidence" value="ECO:0007669"/>
    <property type="project" value="InterPro"/>
</dbReference>
<feature type="compositionally biased region" description="Basic and acidic residues" evidence="16">
    <location>
        <begin position="109"/>
        <end position="118"/>
    </location>
</feature>
<evidence type="ECO:0000256" key="5">
    <source>
        <dbReference type="ARBA" id="ARBA00015636"/>
    </source>
</evidence>
<comment type="similarity">
    <text evidence="3">Belongs to the HIT family.</text>
</comment>
<dbReference type="PANTHER" id="PTHR42765">
    <property type="entry name" value="SOLEUCYL-TRNA SYNTHETASE"/>
    <property type="match status" value="1"/>
</dbReference>
<dbReference type="SUPFAM" id="SSF54197">
    <property type="entry name" value="HIT-like"/>
    <property type="match status" value="1"/>
</dbReference>
<evidence type="ECO:0000256" key="15">
    <source>
        <dbReference type="ARBA" id="ARBA00048222"/>
    </source>
</evidence>
<dbReference type="PANTHER" id="PTHR42765:SF1">
    <property type="entry name" value="ISOLEUCINE--TRNA LIGASE, MITOCHONDRIAL"/>
    <property type="match status" value="1"/>
</dbReference>
<dbReference type="Gene3D" id="1.10.730.20">
    <property type="match status" value="1"/>
</dbReference>
<dbReference type="FunFam" id="3.30.428.10:FF:000006">
    <property type="entry name" value="m7GpppX diphosphatase"/>
    <property type="match status" value="1"/>
</dbReference>
<dbReference type="Pfam" id="PF11969">
    <property type="entry name" value="DcpS_C"/>
    <property type="match status" value="1"/>
</dbReference>
<protein>
    <recommendedName>
        <fullName evidence="5">m7GpppX diphosphatase</fullName>
        <ecNumber evidence="4">3.6.1.59</ecNumber>
    </recommendedName>
    <alternativeName>
        <fullName evidence="14">Decapping scavenger enzyme</fullName>
    </alternativeName>
    <alternativeName>
        <fullName evidence="13">Scavenger mRNA-decapping enzyme DcpS</fullName>
    </alternativeName>
</protein>
<feature type="region of interest" description="Disordered" evidence="16">
    <location>
        <begin position="56"/>
        <end position="217"/>
    </location>
</feature>
<reference evidence="18" key="1">
    <citation type="submission" date="2020-11" db="EMBL/GenBank/DDBJ databases">
        <authorList>
            <person name="Tran Van P."/>
        </authorList>
    </citation>
    <scope>NUCLEOTIDE SEQUENCE</scope>
</reference>
<dbReference type="Gene3D" id="3.40.50.620">
    <property type="entry name" value="HUPs"/>
    <property type="match status" value="2"/>
</dbReference>
<dbReference type="GO" id="GO:0000340">
    <property type="term" value="F:RNA 7-methylguanosine cap binding"/>
    <property type="evidence" value="ECO:0007669"/>
    <property type="project" value="UniProtKB-ARBA"/>
</dbReference>
<feature type="domain" description="B30.2/SPRY" evidence="17">
    <location>
        <begin position="233"/>
        <end position="440"/>
    </location>
</feature>
<evidence type="ECO:0000256" key="10">
    <source>
        <dbReference type="ARBA" id="ARBA00022917"/>
    </source>
</evidence>
<dbReference type="SUPFAM" id="SSF49899">
    <property type="entry name" value="Concanavalin A-like lectins/glucanases"/>
    <property type="match status" value="1"/>
</dbReference>
<dbReference type="InterPro" id="IPR011145">
    <property type="entry name" value="Scavenger_mRNA_decap_enz_N"/>
</dbReference>
<dbReference type="Gene3D" id="3.40.50.300">
    <property type="entry name" value="P-loop containing nucleotide triphosphate hydrolases"/>
    <property type="match status" value="1"/>
</dbReference>
<dbReference type="InterPro" id="IPR008594">
    <property type="entry name" value="DcpS/DCS2"/>
</dbReference>
<evidence type="ECO:0000256" key="1">
    <source>
        <dbReference type="ARBA" id="ARBA00004123"/>
    </source>
</evidence>
<dbReference type="Pfam" id="PF00133">
    <property type="entry name" value="tRNA-synt_1"/>
    <property type="match status" value="1"/>
</dbReference>
<dbReference type="Pfam" id="PF05652">
    <property type="entry name" value="DcpS"/>
    <property type="match status" value="1"/>
</dbReference>
<dbReference type="CDD" id="cd12884">
    <property type="entry name" value="SPRY_hnRNP"/>
    <property type="match status" value="1"/>
</dbReference>
<feature type="compositionally biased region" description="Basic and acidic residues" evidence="16">
    <location>
        <begin position="643"/>
        <end position="660"/>
    </location>
</feature>
<dbReference type="InterPro" id="IPR050081">
    <property type="entry name" value="Ile-tRNA_ligase"/>
</dbReference>
<dbReference type="CDD" id="cd07960">
    <property type="entry name" value="Anticodon_Ia_Ile_BEm"/>
    <property type="match status" value="1"/>
</dbReference>
<dbReference type="PROSITE" id="PS50188">
    <property type="entry name" value="B302_SPRY"/>
    <property type="match status" value="1"/>
</dbReference>
<dbReference type="GO" id="GO:0032543">
    <property type="term" value="P:mitochondrial translation"/>
    <property type="evidence" value="ECO:0007669"/>
    <property type="project" value="TreeGrafter"/>
</dbReference>
<dbReference type="EMBL" id="LR899552">
    <property type="protein sequence ID" value="CAD7240470.1"/>
    <property type="molecule type" value="Genomic_DNA"/>
</dbReference>
<gene>
    <name evidence="18" type="ORF">DSTB1V02_LOCUS493</name>
</gene>
<feature type="compositionally biased region" description="Acidic residues" evidence="16">
    <location>
        <begin position="56"/>
        <end position="82"/>
    </location>
</feature>
<evidence type="ECO:0000256" key="12">
    <source>
        <dbReference type="ARBA" id="ARBA00023242"/>
    </source>
</evidence>
<comment type="similarity">
    <text evidence="2">Belongs to the class-I aminoacyl-tRNA synthetase family.</text>
</comment>
<dbReference type="Gene3D" id="2.60.120.920">
    <property type="match status" value="1"/>
</dbReference>
<keyword evidence="9" id="KW-0067">ATP-binding</keyword>
<keyword evidence="11" id="KW-0030">Aminoacyl-tRNA synthetase</keyword>
<dbReference type="InterPro" id="IPR003877">
    <property type="entry name" value="SPRY_dom"/>
</dbReference>
<evidence type="ECO:0000256" key="11">
    <source>
        <dbReference type="ARBA" id="ARBA00023146"/>
    </source>
</evidence>
<dbReference type="InterPro" id="IPR009080">
    <property type="entry name" value="tRNAsynth_Ia_anticodon-bd"/>
</dbReference>
<dbReference type="GO" id="GO:0005524">
    <property type="term" value="F:ATP binding"/>
    <property type="evidence" value="ECO:0007669"/>
    <property type="project" value="UniProtKB-KW"/>
</dbReference>
<dbReference type="GO" id="GO:0140932">
    <property type="term" value="F:5'-(N(7)-methyl 5'-triphosphoguanosine)-[mRNA] diphosphatase activity"/>
    <property type="evidence" value="ECO:0007669"/>
    <property type="project" value="UniProtKB-EC"/>
</dbReference>
<feature type="compositionally biased region" description="Acidic residues" evidence="16">
    <location>
        <begin position="93"/>
        <end position="108"/>
    </location>
</feature>
<dbReference type="InterPro" id="IPR036265">
    <property type="entry name" value="HIT-like_sf"/>
</dbReference>
<dbReference type="GO" id="GO:0000049">
    <property type="term" value="F:tRNA binding"/>
    <property type="evidence" value="ECO:0007669"/>
    <property type="project" value="InterPro"/>
</dbReference>
<dbReference type="GO" id="GO:0002161">
    <property type="term" value="F:aminoacyl-tRNA deacylase activity"/>
    <property type="evidence" value="ECO:0007669"/>
    <property type="project" value="InterPro"/>
</dbReference>
<dbReference type="Gene3D" id="3.90.740.10">
    <property type="entry name" value="Valyl/Leucyl/Isoleucyl-tRNA synthetase, editing domain"/>
    <property type="match status" value="1"/>
</dbReference>
<keyword evidence="7" id="KW-0547">Nucleotide-binding</keyword>
<dbReference type="InterPro" id="IPR009008">
    <property type="entry name" value="Val/Leu/Ile-tRNA-synth_edit"/>
</dbReference>
<sequence length="1793" mass="202690">MVPPWKENQQPPFLPALAPPQDFWAIPGTAIALASVAAYYGDSGAIIVVSFGQSDNQEEMGAEDDDNGGENEADILQDDEKAEAEADHMDGIPDPEENDAPEDEDDLIKEEPPEKENFETSCEDSEMEVKPEAKQEDADIVKEEDSSSLKEVDTSSVKEVDTSSVKEVDTSSVKEVDTSSVKEGDTSSIKEETSVKEETAAVPSSAEESTNAQEFPDMLQNARKSKYGEEMRKLKRIKLSKKITLSHKKGVRKNIKNDAERSVLMRRADNSDMHLKIDKESFFRAEPMIGHGFGYVWAGARATYGFISGRICYECKILEDMQVEGLEDEPNPNVVRVGWSTEDTSMQLGEEPLSYGYGGTAKASESCKFQNYGVTFAAGNVVGAYLDMESDPVTVSFTVDGSDQGVAFEIQKDQLEGKALFPHVLLKNCKIELNFGERPEGPHFPHPDRLMGFTYASDVEVEKRVRGTKAPEKRSDCEVHNVDVWAAKLWEDHMGQSVMGLNRKKNYAGRWDVLFEKCNRCLNVLLTEAQRRRRNFILDQTNVYPSAQRRKMKGFEGFKRRAVVIVPPEEEYKRRQEKVEKEEGKDVPDKAVLEMKANFKLPMKGDLFDEVDFAELDRSEAEKLVAKYNQEGIDAGFTPKGPPPEKRFRPDRGDRNDRARGKGQVRVMGVEVALEDSVGVIVDGEVAGGVDLQEEVVLLTGAGAMIVTRIGGIGNLPALAKIAIATMGEEVDMEDGREEPKAMIEPMDSMVDMEIMVLKQELVPLIIILAMAIGISRGTMGIRDGVATEGTEDTTKFHGQYFLHLSPASYEDDTMMEESHEVPSKKAKVEDVEGDLKSLKEFKLRQILNEKPERRTIFLEGEFQDKPGTAVLILEKTPFISTDIENVISTSVISEKLFHNSIYGNYLISPQSDFNLVRSTLVYPATDKHIQKYKKQKRFVFVETPDVYENVIKPFIKENHFSTQWVENILNHKCEVERIICEDLDPLKGFVLLPDLKWDGKSLEAFYALAIARNAELKSIRDLTEVHVPILQNIYSKSIEAIEKKFGVPASRLRVYFHYQPSYYHLHIHFCHIDFEAPGSDCLKGHLLQAVINNIQLSPDYYQQASLTYSLKEKETLSQKLILLGPGMYDHMINGIRVEEDKKPIGVLKEALWSGRQHRLSDVAKEKGEAGKYSATLLLPKSSFPVHLKGRKRLEADVQITQLFPQFDPICFEEPCCVGLVAATARAFAKEAVKEQKEEFMHWGIMGDWENPYFTFTKEYMAQELMAFHELYQKGLIYQDLKPVYWSPSSKGKEEGLPFLSGDHVTLKKGTGLVHTAPAHGHDDFLLARYHSIPIEHLVDENGCFTSGAGPNLEGKAVLDDGNAHVMCALRNFIVKEEDYEHSYPYDWRTKEPVIIRASLQWFFDTDSIKAQALEKLSSVKILPESLQVGMVTQLEKRPYWCISRQRAWGIPIPVFYHLSTNEPIINNLTHGSKKEPALGVDALRCWVAWYGTGESQIRIGCDALSNVSTNLQKIRNSLRFLLGNLHDWKDEKTVQYGDMLLLDRYALALLHGFHHQVERDYSAFRYDRVIVNSMQFFVNTISTYIHWIKDRLYCEGQESLKRRSCQTALSRVLYVCVQALAPILPHLTEEVALHYPHPWADGVFRSKWIGGEVEDVWANQEVMECMREGLRIQSAINITLPSTNLRHWDVYIRTSSPAPFQHLKLLQAEGFSTESELCDLLQVSGVTISRSNWEPFLSQDTNEELLQVECGNDIEVFLAQAHLHRCPRCRIHASTAPGILCQRCYHVLPSLS</sequence>
<dbReference type="Pfam" id="PF00622">
    <property type="entry name" value="SPRY"/>
    <property type="match status" value="1"/>
</dbReference>
<dbReference type="EC" id="3.6.1.59" evidence="4"/>
<accession>A0A7R8ZXW3</accession>
<dbReference type="InterPro" id="IPR013320">
    <property type="entry name" value="ConA-like_dom_sf"/>
</dbReference>
<evidence type="ECO:0000256" key="16">
    <source>
        <dbReference type="SAM" id="MobiDB-lite"/>
    </source>
</evidence>
<evidence type="ECO:0000256" key="6">
    <source>
        <dbReference type="ARBA" id="ARBA00022598"/>
    </source>
</evidence>
<dbReference type="SUPFAM" id="SSF50677">
    <property type="entry name" value="ValRS/IleRS/LeuRS editing domain"/>
    <property type="match status" value="1"/>
</dbReference>
<evidence type="ECO:0000256" key="2">
    <source>
        <dbReference type="ARBA" id="ARBA00005594"/>
    </source>
</evidence>
<evidence type="ECO:0000256" key="9">
    <source>
        <dbReference type="ARBA" id="ARBA00022840"/>
    </source>
</evidence>
<evidence type="ECO:0000256" key="13">
    <source>
        <dbReference type="ARBA" id="ARBA00029885"/>
    </source>
</evidence>
<dbReference type="InterPro" id="IPR027417">
    <property type="entry name" value="P-loop_NTPase"/>
</dbReference>
<dbReference type="InterPro" id="IPR002300">
    <property type="entry name" value="aa-tRNA-synth_Ia"/>
</dbReference>
<evidence type="ECO:0000256" key="4">
    <source>
        <dbReference type="ARBA" id="ARBA00012520"/>
    </source>
</evidence>
<dbReference type="GO" id="GO:0005634">
    <property type="term" value="C:nucleus"/>
    <property type="evidence" value="ECO:0007669"/>
    <property type="project" value="UniProtKB-SubCell"/>
</dbReference>
<dbReference type="Gene3D" id="3.30.428.10">
    <property type="entry name" value="HIT-like"/>
    <property type="match status" value="1"/>
</dbReference>
<evidence type="ECO:0000256" key="8">
    <source>
        <dbReference type="ARBA" id="ARBA00022801"/>
    </source>
</evidence>
<comment type="catalytic activity">
    <reaction evidence="15">
        <text>a 5'-end (N(7)-methyl 5'-triphosphoguanosine)-ribonucleoside in mRNA + H2O = N(7)-methyl-GMP + a 5'-end diphospho-ribonucleoside in mRNA + 2 H(+)</text>
        <dbReference type="Rhea" id="RHEA:65388"/>
        <dbReference type="Rhea" id="RHEA-COMP:17165"/>
        <dbReference type="Rhea" id="RHEA-COMP:17167"/>
        <dbReference type="ChEBI" id="CHEBI:15377"/>
        <dbReference type="ChEBI" id="CHEBI:15378"/>
        <dbReference type="ChEBI" id="CHEBI:58285"/>
        <dbReference type="ChEBI" id="CHEBI:156461"/>
        <dbReference type="ChEBI" id="CHEBI:167616"/>
        <dbReference type="EC" id="3.6.1.59"/>
    </reaction>
</comment>
<evidence type="ECO:0000313" key="19">
    <source>
        <dbReference type="Proteomes" id="UP000677054"/>
    </source>
</evidence>
<dbReference type="Proteomes" id="UP000677054">
    <property type="component" value="Unassembled WGS sequence"/>
</dbReference>
<keyword evidence="6" id="KW-0436">Ligase</keyword>
<evidence type="ECO:0000256" key="14">
    <source>
        <dbReference type="ARBA" id="ARBA00030609"/>
    </source>
</evidence>
<dbReference type="SUPFAM" id="SSF102860">
    <property type="entry name" value="mRNA decapping enzyme DcpS N-terminal domain"/>
    <property type="match status" value="1"/>
</dbReference>
<dbReference type="InterPro" id="IPR035778">
    <property type="entry name" value="SPRY_hnRNP_U"/>
</dbReference>
<dbReference type="InterPro" id="IPR013155">
    <property type="entry name" value="M/V/L/I-tRNA-synth_anticd-bd"/>
</dbReference>
<evidence type="ECO:0000259" key="17">
    <source>
        <dbReference type="PROSITE" id="PS50188"/>
    </source>
</evidence>
<dbReference type="EMBL" id="CAJPEV010000035">
    <property type="protein sequence ID" value="CAG0879209.1"/>
    <property type="molecule type" value="Genomic_DNA"/>
</dbReference>
<feature type="region of interest" description="Disordered" evidence="16">
    <location>
        <begin position="632"/>
        <end position="662"/>
    </location>
</feature>
<keyword evidence="19" id="KW-1185">Reference proteome</keyword>
<dbReference type="SUPFAM" id="SSF47323">
    <property type="entry name" value="Anticodon-binding domain of a subclass of class I aminoacyl-tRNA synthetases"/>
    <property type="match status" value="1"/>
</dbReference>
<proteinExistence type="inferred from homology"/>
<keyword evidence="12" id="KW-0539">Nucleus</keyword>
<dbReference type="GO" id="GO:0005739">
    <property type="term" value="C:mitochondrion"/>
    <property type="evidence" value="ECO:0007669"/>
    <property type="project" value="TreeGrafter"/>
</dbReference>
<dbReference type="GO" id="GO:0006428">
    <property type="term" value="P:isoleucyl-tRNA aminoacylation"/>
    <property type="evidence" value="ECO:0007669"/>
    <property type="project" value="TreeGrafter"/>
</dbReference>
<dbReference type="Pfam" id="PF08264">
    <property type="entry name" value="Anticodon_1"/>
    <property type="match status" value="1"/>
</dbReference>
<dbReference type="Gene3D" id="3.30.200.40">
    <property type="entry name" value="Scavenger mRNA decapping enzyme, N-terminal domain"/>
    <property type="match status" value="1"/>
</dbReference>
<evidence type="ECO:0000256" key="3">
    <source>
        <dbReference type="ARBA" id="ARBA00010208"/>
    </source>
</evidence>